<dbReference type="Gene3D" id="3.40.30.10">
    <property type="entry name" value="Glutaredoxin"/>
    <property type="match status" value="1"/>
</dbReference>
<dbReference type="AlphaFoldDB" id="A0A6N6M3U6"/>
<accession>A0A6N6M3U6</accession>
<dbReference type="SUPFAM" id="SSF52833">
    <property type="entry name" value="Thioredoxin-like"/>
    <property type="match status" value="1"/>
</dbReference>
<comment type="caution">
    <text evidence="1">The sequence shown here is derived from an EMBL/GenBank/DDBJ whole genome shotgun (WGS) entry which is preliminary data.</text>
</comment>
<evidence type="ECO:0000313" key="2">
    <source>
        <dbReference type="Proteomes" id="UP000435357"/>
    </source>
</evidence>
<dbReference type="RefSeq" id="WP_151167995.1">
    <property type="nucleotide sequence ID" value="NZ_WACR01000006.1"/>
</dbReference>
<dbReference type="EMBL" id="WACR01000006">
    <property type="protein sequence ID" value="KAB1063960.1"/>
    <property type="molecule type" value="Genomic_DNA"/>
</dbReference>
<keyword evidence="2" id="KW-1185">Reference proteome</keyword>
<evidence type="ECO:0000313" key="1">
    <source>
        <dbReference type="EMBL" id="KAB1063960.1"/>
    </source>
</evidence>
<dbReference type="InterPro" id="IPR036249">
    <property type="entry name" value="Thioredoxin-like_sf"/>
</dbReference>
<name>A0A6N6M3U6_9FLAO</name>
<proteinExistence type="predicted"/>
<reference evidence="1 2" key="1">
    <citation type="submission" date="2019-09" db="EMBL/GenBank/DDBJ databases">
        <title>Genomes of Cryomorphaceae.</title>
        <authorList>
            <person name="Bowman J.P."/>
        </authorList>
    </citation>
    <scope>NUCLEOTIDE SEQUENCE [LARGE SCALE GENOMIC DNA]</scope>
    <source>
        <strain evidence="1 2">KCTC 52047</strain>
    </source>
</reference>
<dbReference type="OrthoDB" id="6120799at2"/>
<dbReference type="Proteomes" id="UP000435357">
    <property type="component" value="Unassembled WGS sequence"/>
</dbReference>
<sequence>MNKASFGSEDFEKAYTFKSYNELIESLLEENKTTGTNQSEAMINYTQMNQKRMKRWFKTLKLSDEIKGLNIDGQNQKWLIITEGWCGDAAHNIPGIEMIARELGIETRYILRDENPEIIDAYLTNGGRSIPKLIAVDKDFNELFTWGPRPKECQELYLSLKENGSDWNEILEKVQRWYNSNKGAMLQQEFTQLLKTV</sequence>
<gene>
    <name evidence="1" type="ORF">F3059_07950</name>
</gene>
<dbReference type="Pfam" id="PF14595">
    <property type="entry name" value="Thioredoxin_9"/>
    <property type="match status" value="1"/>
</dbReference>
<protein>
    <submittedName>
        <fullName evidence="1">Thioredoxin family protein</fullName>
    </submittedName>
</protein>
<organism evidence="1 2">
    <name type="scientific">Salibacter halophilus</name>
    <dbReference type="NCBI Taxonomy" id="1803916"/>
    <lineage>
        <taxon>Bacteria</taxon>
        <taxon>Pseudomonadati</taxon>
        <taxon>Bacteroidota</taxon>
        <taxon>Flavobacteriia</taxon>
        <taxon>Flavobacteriales</taxon>
        <taxon>Salibacteraceae</taxon>
        <taxon>Salibacter</taxon>
    </lineage>
</organism>